<evidence type="ECO:0000256" key="4">
    <source>
        <dbReference type="PIRSR" id="PIRSR617939-2"/>
    </source>
</evidence>
<organism evidence="6 7">
    <name type="scientific">Bemisia tabaci</name>
    <name type="common">Sweetpotato whitefly</name>
    <name type="synonym">Aleurodes tabaci</name>
    <dbReference type="NCBI Taxonomy" id="7038"/>
    <lineage>
        <taxon>Eukaryota</taxon>
        <taxon>Metazoa</taxon>
        <taxon>Ecdysozoa</taxon>
        <taxon>Arthropoda</taxon>
        <taxon>Hexapoda</taxon>
        <taxon>Insecta</taxon>
        <taxon>Pterygota</taxon>
        <taxon>Neoptera</taxon>
        <taxon>Paraneoptera</taxon>
        <taxon>Hemiptera</taxon>
        <taxon>Sternorrhyncha</taxon>
        <taxon>Aleyrodoidea</taxon>
        <taxon>Aleyrodidae</taxon>
        <taxon>Aleyrodinae</taxon>
        <taxon>Bemisia</taxon>
    </lineage>
</organism>
<evidence type="ECO:0000256" key="2">
    <source>
        <dbReference type="ARBA" id="ARBA00023239"/>
    </source>
</evidence>
<evidence type="ECO:0000313" key="6">
    <source>
        <dbReference type="EMBL" id="CAH0392460.1"/>
    </source>
</evidence>
<dbReference type="AlphaFoldDB" id="A0A9P0F562"/>
<keyword evidence="5" id="KW-0732">Signal</keyword>
<feature type="active site" description="Proton acceptor" evidence="3">
    <location>
        <position position="108"/>
    </location>
</feature>
<reference evidence="6" key="1">
    <citation type="submission" date="2021-12" db="EMBL/GenBank/DDBJ databases">
        <authorList>
            <person name="King R."/>
        </authorList>
    </citation>
    <scope>NUCLEOTIDE SEQUENCE</scope>
</reference>
<dbReference type="Proteomes" id="UP001152759">
    <property type="component" value="Chromosome 6"/>
</dbReference>
<evidence type="ECO:0000313" key="7">
    <source>
        <dbReference type="Proteomes" id="UP001152759"/>
    </source>
</evidence>
<dbReference type="GO" id="GO:0003839">
    <property type="term" value="F:gamma-glutamylcyclotransferase activity"/>
    <property type="evidence" value="ECO:0007669"/>
    <property type="project" value="UniProtKB-EC"/>
</dbReference>
<feature type="binding site" evidence="4">
    <location>
        <begin position="33"/>
        <end position="38"/>
    </location>
    <ligand>
        <name>substrate</name>
    </ligand>
</feature>
<protein>
    <recommendedName>
        <fullName evidence="1">gamma-glutamylcyclotransferase</fullName>
        <ecNumber evidence="1">4.3.2.9</ecNumber>
    </recommendedName>
</protein>
<gene>
    <name evidence="6" type="ORF">BEMITA_LOCUS10978</name>
</gene>
<name>A0A9P0F562_BEMTA</name>
<proteinExistence type="predicted"/>
<dbReference type="InterPro" id="IPR017939">
    <property type="entry name" value="G-Glutamylcylcotransferase"/>
</dbReference>
<feature type="chain" id="PRO_5040460591" description="gamma-glutamylcyclotransferase" evidence="5">
    <location>
        <begin position="21"/>
        <end position="280"/>
    </location>
</feature>
<dbReference type="InterPro" id="IPR013024">
    <property type="entry name" value="GGCT-like"/>
</dbReference>
<sequence length="280" mass="31544">MNSWLIICCFLVSLISGPYCASLDSAMSGTFLYFAYGSNLLTKRIHINNPTAVRKGIAKLENYRLDFNYYSHRWKGCAATVVPDEGKHVYGALWEIGNENMAALDKQEGVDSHIYEVIKVSVKTPDGIRIESRAYQLCDLPPPVPQGETFPEERRPSKIYLETIIEGAEESQLPEEYIMFLKQEGVDTHVYEVIKVSVQTPEGTSVESRSYQLCDLPPPVPEGEKFPDERRPSKIYLRTIIDGAIESKLPAEYITYLRSFPDNGYEGEINLHDSNSTSSG</sequence>
<keyword evidence="2" id="KW-0456">Lyase</keyword>
<dbReference type="EC" id="4.3.2.9" evidence="1"/>
<dbReference type="EMBL" id="OU963867">
    <property type="protein sequence ID" value="CAH0392460.1"/>
    <property type="molecule type" value="Genomic_DNA"/>
</dbReference>
<dbReference type="SUPFAM" id="SSF110857">
    <property type="entry name" value="Gamma-glutamyl cyclotransferase-like"/>
    <property type="match status" value="1"/>
</dbReference>
<dbReference type="CDD" id="cd06661">
    <property type="entry name" value="GGCT_like"/>
    <property type="match status" value="1"/>
</dbReference>
<evidence type="ECO:0000256" key="5">
    <source>
        <dbReference type="SAM" id="SignalP"/>
    </source>
</evidence>
<keyword evidence="7" id="KW-1185">Reference proteome</keyword>
<dbReference type="PANTHER" id="PTHR12935:SF0">
    <property type="entry name" value="GAMMA-GLUTAMYLCYCLOTRANSFERASE"/>
    <property type="match status" value="1"/>
</dbReference>
<dbReference type="InterPro" id="IPR036568">
    <property type="entry name" value="GGCT-like_sf"/>
</dbReference>
<accession>A0A9P0F562</accession>
<dbReference type="Gene3D" id="3.10.490.10">
    <property type="entry name" value="Gamma-glutamyl cyclotransferase-like"/>
    <property type="match status" value="2"/>
</dbReference>
<evidence type="ECO:0000256" key="3">
    <source>
        <dbReference type="PIRSR" id="PIRSR617939-1"/>
    </source>
</evidence>
<dbReference type="Pfam" id="PF13772">
    <property type="entry name" value="AIG2_2"/>
    <property type="match status" value="2"/>
</dbReference>
<feature type="signal peptide" evidence="5">
    <location>
        <begin position="1"/>
        <end position="20"/>
    </location>
</feature>
<feature type="binding site" evidence="4">
    <location>
        <position position="160"/>
    </location>
    <ligand>
        <name>substrate</name>
    </ligand>
</feature>
<evidence type="ECO:0000256" key="1">
    <source>
        <dbReference type="ARBA" id="ARBA00012346"/>
    </source>
</evidence>
<dbReference type="PANTHER" id="PTHR12935">
    <property type="entry name" value="GAMMA-GLUTAMYLCYCLOTRANSFERASE"/>
    <property type="match status" value="1"/>
</dbReference>